<sequence>MADQRAIPLGSDEEINYGGHISAPGWRPPNYVDGGNVIFLYRNLRPRWLSDYHARILPRRTGFNLRVPLFASGNSPGRCYWSAGFLGDLPFPPSLHSELLNKQQAASRIPAFCSRLLCARVRDNAARYQLPLVKAESQGLRSSRRPVLMTPETRIHCCGDRDSLLWRPGFMIPETGIHDSGDRDSWLWRLRFMTPETGIHGSRDQDS</sequence>
<accession>A0ABQ9HYB9</accession>
<name>A0ABQ9HYB9_9NEOP</name>
<proteinExistence type="predicted"/>
<organism evidence="1 2">
    <name type="scientific">Dryococelus australis</name>
    <dbReference type="NCBI Taxonomy" id="614101"/>
    <lineage>
        <taxon>Eukaryota</taxon>
        <taxon>Metazoa</taxon>
        <taxon>Ecdysozoa</taxon>
        <taxon>Arthropoda</taxon>
        <taxon>Hexapoda</taxon>
        <taxon>Insecta</taxon>
        <taxon>Pterygota</taxon>
        <taxon>Neoptera</taxon>
        <taxon>Polyneoptera</taxon>
        <taxon>Phasmatodea</taxon>
        <taxon>Verophasmatodea</taxon>
        <taxon>Anareolatae</taxon>
        <taxon>Phasmatidae</taxon>
        <taxon>Eurycanthinae</taxon>
        <taxon>Dryococelus</taxon>
    </lineage>
</organism>
<dbReference type="Proteomes" id="UP001159363">
    <property type="component" value="Chromosome 3"/>
</dbReference>
<comment type="caution">
    <text evidence="1">The sequence shown here is derived from an EMBL/GenBank/DDBJ whole genome shotgun (WGS) entry which is preliminary data.</text>
</comment>
<evidence type="ECO:0000313" key="1">
    <source>
        <dbReference type="EMBL" id="KAJ8889382.1"/>
    </source>
</evidence>
<dbReference type="EMBL" id="JARBHB010000003">
    <property type="protein sequence ID" value="KAJ8889382.1"/>
    <property type="molecule type" value="Genomic_DNA"/>
</dbReference>
<reference evidence="1 2" key="1">
    <citation type="submission" date="2023-02" db="EMBL/GenBank/DDBJ databases">
        <title>LHISI_Scaffold_Assembly.</title>
        <authorList>
            <person name="Stuart O.P."/>
            <person name="Cleave R."/>
            <person name="Magrath M.J.L."/>
            <person name="Mikheyev A.S."/>
        </authorList>
    </citation>
    <scope>NUCLEOTIDE SEQUENCE [LARGE SCALE GENOMIC DNA]</scope>
    <source>
        <strain evidence="1">Daus_M_001</strain>
        <tissue evidence="1">Leg muscle</tissue>
    </source>
</reference>
<keyword evidence="2" id="KW-1185">Reference proteome</keyword>
<evidence type="ECO:0000313" key="2">
    <source>
        <dbReference type="Proteomes" id="UP001159363"/>
    </source>
</evidence>
<protein>
    <submittedName>
        <fullName evidence="1">Uncharacterized protein</fullName>
    </submittedName>
</protein>
<gene>
    <name evidence="1" type="ORF">PR048_008881</name>
</gene>